<evidence type="ECO:0000313" key="3">
    <source>
        <dbReference type="Proteomes" id="UP000019275"/>
    </source>
</evidence>
<evidence type="ECO:0000256" key="1">
    <source>
        <dbReference type="SAM" id="Phobius"/>
    </source>
</evidence>
<dbReference type="Pfam" id="PF18919">
    <property type="entry name" value="DUF5670"/>
    <property type="match status" value="1"/>
</dbReference>
<name>A0ABP3BAD0_9FLAO</name>
<comment type="caution">
    <text evidence="2">The sequence shown here is derived from an EMBL/GenBank/DDBJ whole genome shotgun (WGS) entry which is preliminary data.</text>
</comment>
<dbReference type="Proteomes" id="UP000019275">
    <property type="component" value="Unassembled WGS sequence"/>
</dbReference>
<accession>A0ABP3BAD0</accession>
<keyword evidence="1" id="KW-1133">Transmembrane helix</keyword>
<evidence type="ECO:0000313" key="2">
    <source>
        <dbReference type="EMBL" id="EWH14387.1"/>
    </source>
</evidence>
<keyword evidence="3" id="KW-1185">Reference proteome</keyword>
<reference evidence="2 3" key="1">
    <citation type="journal article" date="2014" name="Genome Announc.">
        <title>Draft Genome Sequence of the Carrageenan-Degrading Bacterium Cellulophaga sp. Strain KL-A, Isolated from Decaying Marine Algae.</title>
        <authorList>
            <person name="Shan D."/>
            <person name="Ying J."/>
            <person name="Li X."/>
            <person name="Gao Z."/>
            <person name="Wei G."/>
            <person name="Shao Z."/>
        </authorList>
    </citation>
    <scope>NUCLEOTIDE SEQUENCE [LARGE SCALE GENOMIC DNA]</scope>
    <source>
        <strain evidence="2 3">KL-A</strain>
    </source>
</reference>
<sequence>MKKLLLPLAIILILIWALAFFIYALGYIAHIFLVAATILFILKVLQEK</sequence>
<keyword evidence="1" id="KW-0812">Transmembrane</keyword>
<protein>
    <recommendedName>
        <fullName evidence="4">Lmo0937 family membrane protein</fullName>
    </recommendedName>
</protein>
<keyword evidence="1" id="KW-0472">Membrane</keyword>
<feature type="transmembrane region" description="Helical" evidence="1">
    <location>
        <begin position="29"/>
        <end position="45"/>
    </location>
</feature>
<proteinExistence type="predicted"/>
<organism evidence="2 3">
    <name type="scientific">Cellulophaga geojensis KL-A</name>
    <dbReference type="NCBI Taxonomy" id="1328323"/>
    <lineage>
        <taxon>Bacteria</taxon>
        <taxon>Pseudomonadati</taxon>
        <taxon>Bacteroidota</taxon>
        <taxon>Flavobacteriia</taxon>
        <taxon>Flavobacteriales</taxon>
        <taxon>Flavobacteriaceae</taxon>
        <taxon>Cellulophaga</taxon>
    </lineage>
</organism>
<dbReference type="RefSeq" id="WP_013622031.1">
    <property type="nucleotide sequence ID" value="NZ_ARZX01000004.1"/>
</dbReference>
<gene>
    <name evidence="2" type="ORF">KLA_05181</name>
</gene>
<dbReference type="InterPro" id="IPR043727">
    <property type="entry name" value="Lmo0937-like"/>
</dbReference>
<dbReference type="EMBL" id="ARZX01000004">
    <property type="protein sequence ID" value="EWH14387.1"/>
    <property type="molecule type" value="Genomic_DNA"/>
</dbReference>
<evidence type="ECO:0008006" key="4">
    <source>
        <dbReference type="Google" id="ProtNLM"/>
    </source>
</evidence>
<dbReference type="NCBIfam" id="NF033488">
    <property type="entry name" value="lmo0937_fam_TM"/>
    <property type="match status" value="1"/>
</dbReference>